<dbReference type="Proteomes" id="UP000182690">
    <property type="component" value="Unassembled WGS sequence"/>
</dbReference>
<sequence length="129" mass="13370">MRAATLLLAAIVTVVGLWGVSHADDVGLSTPAAASSTVAAASVDVAVGHLVDTAGEAAASDGIVIGVVTCLLGILCGFALATLIVFLLRCRQLRFQRQRPQLAPIAAAAAFDHRGRHRFGLHHLSLLRI</sequence>
<dbReference type="eggNOG" id="ENOG50326GF">
    <property type="taxonomic scope" value="Bacteria"/>
</dbReference>
<reference evidence="2 3" key="1">
    <citation type="submission" date="2016-10" db="EMBL/GenBank/DDBJ databases">
        <authorList>
            <person name="de Groot N.N."/>
        </authorList>
    </citation>
    <scope>NUCLEOTIDE SEQUENCE [LARGE SCALE GENOMIC DNA]</scope>
    <source>
        <strain evidence="2 3">DSM 22788</strain>
    </source>
</reference>
<dbReference type="AlphaFoldDB" id="A0A1H0YGN9"/>
<proteinExistence type="predicted"/>
<dbReference type="OrthoDB" id="4991058at2"/>
<accession>A0A1H0YGN9</accession>
<keyword evidence="1" id="KW-1133">Transmembrane helix</keyword>
<dbReference type="EMBL" id="FNKB01000001">
    <property type="protein sequence ID" value="SDQ14409.1"/>
    <property type="molecule type" value="Genomic_DNA"/>
</dbReference>
<feature type="transmembrane region" description="Helical" evidence="1">
    <location>
        <begin position="63"/>
        <end position="88"/>
    </location>
</feature>
<name>A0A1H0YGN9_9MICO</name>
<keyword evidence="1" id="KW-0472">Membrane</keyword>
<evidence type="ECO:0000313" key="3">
    <source>
        <dbReference type="Proteomes" id="UP000182690"/>
    </source>
</evidence>
<gene>
    <name evidence="2" type="ORF">SAMN04488565_0863</name>
</gene>
<dbReference type="RefSeq" id="WP_010155345.1">
    <property type="nucleotide sequence ID" value="NZ_FNKB01000001.1"/>
</dbReference>
<evidence type="ECO:0000256" key="1">
    <source>
        <dbReference type="SAM" id="Phobius"/>
    </source>
</evidence>
<keyword evidence="1" id="KW-0812">Transmembrane</keyword>
<dbReference type="STRING" id="1079994.SAMN04488565_0863"/>
<evidence type="ECO:0000313" key="2">
    <source>
        <dbReference type="EMBL" id="SDQ14409.1"/>
    </source>
</evidence>
<protein>
    <submittedName>
        <fullName evidence="2">Uncharacterized protein</fullName>
    </submittedName>
</protein>
<organism evidence="2 3">
    <name type="scientific">Leucobacter chromiiresistens</name>
    <dbReference type="NCBI Taxonomy" id="1079994"/>
    <lineage>
        <taxon>Bacteria</taxon>
        <taxon>Bacillati</taxon>
        <taxon>Actinomycetota</taxon>
        <taxon>Actinomycetes</taxon>
        <taxon>Micrococcales</taxon>
        <taxon>Microbacteriaceae</taxon>
        <taxon>Leucobacter</taxon>
    </lineage>
</organism>